<evidence type="ECO:0000313" key="3">
    <source>
        <dbReference type="EMBL" id="XDQ69844.1"/>
    </source>
</evidence>
<protein>
    <submittedName>
        <fullName evidence="3">DUF3618 domain-containing protein</fullName>
    </submittedName>
</protein>
<keyword evidence="2" id="KW-1133">Transmembrane helix</keyword>
<keyword evidence="2" id="KW-0472">Membrane</keyword>
<dbReference type="RefSeq" id="WP_369142589.1">
    <property type="nucleotide sequence ID" value="NZ_CP163444.1"/>
</dbReference>
<dbReference type="Pfam" id="PF12277">
    <property type="entry name" value="DUF3618"/>
    <property type="match status" value="1"/>
</dbReference>
<accession>A0AB39SX23</accession>
<proteinExistence type="predicted"/>
<dbReference type="EMBL" id="CP163444">
    <property type="protein sequence ID" value="XDQ69844.1"/>
    <property type="molecule type" value="Genomic_DNA"/>
</dbReference>
<evidence type="ECO:0000256" key="1">
    <source>
        <dbReference type="SAM" id="MobiDB-lite"/>
    </source>
</evidence>
<sequence length="132" mass="14026">MNDDPRTDIGTPAPTPVGPSSAELRDQVERTRDELGKTVEALAAKADIKAQAKERTVAIKDQAAEKAALVSEHIRETAGHAARQVKDMTPRPLLGKAGRATTAARAGRTTLLVVGAAVAVLLLVRRSRGHHR</sequence>
<organism evidence="3">
    <name type="scientific">Streptomyces sp. R44</name>
    <dbReference type="NCBI Taxonomy" id="3238633"/>
    <lineage>
        <taxon>Bacteria</taxon>
        <taxon>Bacillati</taxon>
        <taxon>Actinomycetota</taxon>
        <taxon>Actinomycetes</taxon>
        <taxon>Kitasatosporales</taxon>
        <taxon>Streptomycetaceae</taxon>
        <taxon>Streptomyces</taxon>
    </lineage>
</organism>
<feature type="transmembrane region" description="Helical" evidence="2">
    <location>
        <begin position="106"/>
        <end position="124"/>
    </location>
</feature>
<dbReference type="InterPro" id="IPR022062">
    <property type="entry name" value="DUF3618"/>
</dbReference>
<name>A0AB39SX23_9ACTN</name>
<dbReference type="AlphaFoldDB" id="A0AB39SX23"/>
<feature type="region of interest" description="Disordered" evidence="1">
    <location>
        <begin position="1"/>
        <end position="25"/>
    </location>
</feature>
<keyword evidence="2" id="KW-0812">Transmembrane</keyword>
<gene>
    <name evidence="3" type="ORF">AB5J54_04600</name>
</gene>
<reference evidence="3" key="1">
    <citation type="submission" date="2024-07" db="EMBL/GenBank/DDBJ databases">
        <authorList>
            <person name="Yu S.T."/>
        </authorList>
    </citation>
    <scope>NUCLEOTIDE SEQUENCE</scope>
    <source>
        <strain evidence="3">R44</strain>
    </source>
</reference>
<evidence type="ECO:0000256" key="2">
    <source>
        <dbReference type="SAM" id="Phobius"/>
    </source>
</evidence>